<dbReference type="Proteomes" id="UP000255165">
    <property type="component" value="Unassembled WGS sequence"/>
</dbReference>
<dbReference type="AlphaFoldDB" id="A0A370NJP2"/>
<evidence type="ECO:0000313" key="1">
    <source>
        <dbReference type="EMBL" id="RDK05815.1"/>
    </source>
</evidence>
<sequence>MSAADRFRWQCSGADIFVAFYGMRWPMLAEAWRQREAPDGGGYNPALRLVGCEGLLDGLVALFTPKSGFALNTTRAGQHHLHCGVASSMLVNDHLERARACSAQDSGLPAHTHAV</sequence>
<dbReference type="EMBL" id="QKWJ01000081">
    <property type="protein sequence ID" value="RDK05815.1"/>
    <property type="molecule type" value="Genomic_DNA"/>
</dbReference>
<name>A0A370NJP2_9BURK</name>
<evidence type="ECO:0000313" key="2">
    <source>
        <dbReference type="Proteomes" id="UP000255165"/>
    </source>
</evidence>
<proteinExistence type="predicted"/>
<dbReference type="RefSeq" id="WP_115215724.1">
    <property type="nucleotide sequence ID" value="NZ_QKWJ01000081.1"/>
</dbReference>
<comment type="caution">
    <text evidence="1">The sequence shown here is derived from an EMBL/GenBank/DDBJ whole genome shotgun (WGS) entry which is preliminary data.</text>
</comment>
<keyword evidence="2" id="KW-1185">Reference proteome</keyword>
<accession>A0A370NJP2</accession>
<reference evidence="2" key="1">
    <citation type="submission" date="2018-06" db="EMBL/GenBank/DDBJ databases">
        <authorList>
            <person name="Feng T."/>
            <person name="Jeon C.O."/>
        </authorList>
    </citation>
    <scope>NUCLEOTIDE SEQUENCE [LARGE SCALE GENOMIC DNA]</scope>
    <source>
        <strain evidence="2">S23</strain>
    </source>
</reference>
<gene>
    <name evidence="1" type="ORF">DN412_34770</name>
</gene>
<organism evidence="1 2">
    <name type="scientific">Cupriavidus lacunae</name>
    <dbReference type="NCBI Taxonomy" id="2666307"/>
    <lineage>
        <taxon>Bacteria</taxon>
        <taxon>Pseudomonadati</taxon>
        <taxon>Pseudomonadota</taxon>
        <taxon>Betaproteobacteria</taxon>
        <taxon>Burkholderiales</taxon>
        <taxon>Burkholderiaceae</taxon>
        <taxon>Cupriavidus</taxon>
    </lineage>
</organism>
<protein>
    <submittedName>
        <fullName evidence="1">Uncharacterized protein</fullName>
    </submittedName>
</protein>